<comment type="caution">
    <text evidence="1">The sequence shown here is derived from an EMBL/GenBank/DDBJ whole genome shotgun (WGS) entry which is preliminary data.</text>
</comment>
<organism evidence="1 2">
    <name type="scientific">Lunasporangiospora selenospora</name>
    <dbReference type="NCBI Taxonomy" id="979761"/>
    <lineage>
        <taxon>Eukaryota</taxon>
        <taxon>Fungi</taxon>
        <taxon>Fungi incertae sedis</taxon>
        <taxon>Mucoromycota</taxon>
        <taxon>Mortierellomycotina</taxon>
        <taxon>Mortierellomycetes</taxon>
        <taxon>Mortierellales</taxon>
        <taxon>Mortierellaceae</taxon>
        <taxon>Lunasporangiospora</taxon>
    </lineage>
</organism>
<accession>A0A9P6FIP3</accession>
<evidence type="ECO:0000313" key="1">
    <source>
        <dbReference type="EMBL" id="KAF9555409.1"/>
    </source>
</evidence>
<dbReference type="OrthoDB" id="2436419at2759"/>
<keyword evidence="2" id="KW-1185">Reference proteome</keyword>
<evidence type="ECO:0000313" key="2">
    <source>
        <dbReference type="Proteomes" id="UP000780801"/>
    </source>
</evidence>
<dbReference type="AlphaFoldDB" id="A0A9P6FIP3"/>
<gene>
    <name evidence="1" type="ORF">BGW38_009256</name>
</gene>
<feature type="non-terminal residue" evidence="1">
    <location>
        <position position="1"/>
    </location>
</feature>
<sequence>TFDPTQYSTKGYLLRGSIKSDGQQIQLLGFKLRELLSIWYRRLSESKLPERIVSTIGGTDYYLGEVRNVFKNPGVINRILGCNSKNVKVLGLDLGQTCVVGTSLMLPESRPSVDSVDKAEVFYNQSVKTKAVMQPIFKLHRGMEYQKGCSSDNSAGVVTEGDGGKGKVLTIQQIEPGSPSLRGPGSSIFDYTTYIENNWEALHNFYNGFNFRCKKHVWDARRAQQEEYRKVANELLKAIGGSIGARRHPDNKVVISVGLSKFHTKSELTSLDGSFSKFFIQL</sequence>
<proteinExistence type="predicted"/>
<dbReference type="Proteomes" id="UP000780801">
    <property type="component" value="Unassembled WGS sequence"/>
</dbReference>
<protein>
    <submittedName>
        <fullName evidence="1">Uncharacterized protein</fullName>
    </submittedName>
</protein>
<name>A0A9P6FIP3_9FUNG</name>
<reference evidence="1" key="1">
    <citation type="journal article" date="2020" name="Fungal Divers.">
        <title>Resolving the Mortierellaceae phylogeny through synthesis of multi-gene phylogenetics and phylogenomics.</title>
        <authorList>
            <person name="Vandepol N."/>
            <person name="Liber J."/>
            <person name="Desiro A."/>
            <person name="Na H."/>
            <person name="Kennedy M."/>
            <person name="Barry K."/>
            <person name="Grigoriev I.V."/>
            <person name="Miller A.N."/>
            <person name="O'Donnell K."/>
            <person name="Stajich J.E."/>
            <person name="Bonito G."/>
        </authorList>
    </citation>
    <scope>NUCLEOTIDE SEQUENCE</scope>
    <source>
        <strain evidence="1">KOD1015</strain>
    </source>
</reference>
<dbReference type="EMBL" id="JAABOA010006719">
    <property type="protein sequence ID" value="KAF9555409.1"/>
    <property type="molecule type" value="Genomic_DNA"/>
</dbReference>
<feature type="non-terminal residue" evidence="1">
    <location>
        <position position="282"/>
    </location>
</feature>